<organism evidence="2 3">
    <name type="scientific">Mycena maculata</name>
    <dbReference type="NCBI Taxonomy" id="230809"/>
    <lineage>
        <taxon>Eukaryota</taxon>
        <taxon>Fungi</taxon>
        <taxon>Dikarya</taxon>
        <taxon>Basidiomycota</taxon>
        <taxon>Agaricomycotina</taxon>
        <taxon>Agaricomycetes</taxon>
        <taxon>Agaricomycetidae</taxon>
        <taxon>Agaricales</taxon>
        <taxon>Marasmiineae</taxon>
        <taxon>Mycenaceae</taxon>
        <taxon>Mycena</taxon>
    </lineage>
</organism>
<evidence type="ECO:0000256" key="1">
    <source>
        <dbReference type="SAM" id="MobiDB-lite"/>
    </source>
</evidence>
<evidence type="ECO:0000313" key="2">
    <source>
        <dbReference type="EMBL" id="KAJ7774139.1"/>
    </source>
</evidence>
<comment type="caution">
    <text evidence="2">The sequence shown here is derived from an EMBL/GenBank/DDBJ whole genome shotgun (WGS) entry which is preliminary data.</text>
</comment>
<sequence>MRRRTRWREIRAAQRLEGRSWMSKWNWYGAKEEEAGGTALRVVCAGDAPVLDVVATEGSGSVPAARGNPSRSLCMSPHEEQVRGGRAFFYARARPVDLIPVFPFHLLPRRGSPPSSLLDLSDSCRASATQIRGSTKRNRARSMHPAGAAGTEGGQVDVAHGGSGTRAQTAYARGRSPSHRSCAVCSRTHCPLQITQHAIHVDAPL</sequence>
<dbReference type="EMBL" id="JARJLG010000016">
    <property type="protein sequence ID" value="KAJ7774139.1"/>
    <property type="molecule type" value="Genomic_DNA"/>
</dbReference>
<accession>A0AAD7NT68</accession>
<evidence type="ECO:0000313" key="3">
    <source>
        <dbReference type="Proteomes" id="UP001215280"/>
    </source>
</evidence>
<name>A0AAD7NT68_9AGAR</name>
<reference evidence="2" key="1">
    <citation type="submission" date="2023-03" db="EMBL/GenBank/DDBJ databases">
        <title>Massive genome expansion in bonnet fungi (Mycena s.s.) driven by repeated elements and novel gene families across ecological guilds.</title>
        <authorList>
            <consortium name="Lawrence Berkeley National Laboratory"/>
            <person name="Harder C.B."/>
            <person name="Miyauchi S."/>
            <person name="Viragh M."/>
            <person name="Kuo A."/>
            <person name="Thoen E."/>
            <person name="Andreopoulos B."/>
            <person name="Lu D."/>
            <person name="Skrede I."/>
            <person name="Drula E."/>
            <person name="Henrissat B."/>
            <person name="Morin E."/>
            <person name="Kohler A."/>
            <person name="Barry K."/>
            <person name="LaButti K."/>
            <person name="Morin E."/>
            <person name="Salamov A."/>
            <person name="Lipzen A."/>
            <person name="Mereny Z."/>
            <person name="Hegedus B."/>
            <person name="Baldrian P."/>
            <person name="Stursova M."/>
            <person name="Weitz H."/>
            <person name="Taylor A."/>
            <person name="Grigoriev I.V."/>
            <person name="Nagy L.G."/>
            <person name="Martin F."/>
            <person name="Kauserud H."/>
        </authorList>
    </citation>
    <scope>NUCLEOTIDE SEQUENCE</scope>
    <source>
        <strain evidence="2">CBHHK188m</strain>
    </source>
</reference>
<dbReference type="Proteomes" id="UP001215280">
    <property type="component" value="Unassembled WGS sequence"/>
</dbReference>
<proteinExistence type="predicted"/>
<gene>
    <name evidence="2" type="ORF">DFH07DRAFT_120483</name>
</gene>
<feature type="region of interest" description="Disordered" evidence="1">
    <location>
        <begin position="130"/>
        <end position="173"/>
    </location>
</feature>
<dbReference type="AlphaFoldDB" id="A0AAD7NT68"/>
<keyword evidence="3" id="KW-1185">Reference proteome</keyword>
<protein>
    <submittedName>
        <fullName evidence="2">Uncharacterized protein</fullName>
    </submittedName>
</protein>